<dbReference type="PANTHER" id="PTHR43788:SF8">
    <property type="entry name" value="DNA-BINDING PROTEIN SMUBP-2"/>
    <property type="match status" value="1"/>
</dbReference>
<comment type="caution">
    <text evidence="9">The sequence shown here is derived from an EMBL/GenBank/DDBJ whole genome shotgun (WGS) entry which is preliminary data.</text>
</comment>
<comment type="similarity">
    <text evidence="1">Belongs to the DNA2/NAM7 helicase family.</text>
</comment>
<evidence type="ECO:0000256" key="1">
    <source>
        <dbReference type="ARBA" id="ARBA00007913"/>
    </source>
</evidence>
<dbReference type="GO" id="GO:0005524">
    <property type="term" value="F:ATP binding"/>
    <property type="evidence" value="ECO:0007669"/>
    <property type="project" value="UniProtKB-KW"/>
</dbReference>
<dbReference type="GO" id="GO:0016787">
    <property type="term" value="F:hydrolase activity"/>
    <property type="evidence" value="ECO:0007669"/>
    <property type="project" value="UniProtKB-KW"/>
</dbReference>
<gene>
    <name evidence="9" type="ORF">EDB95_2129</name>
</gene>
<evidence type="ECO:0000313" key="9">
    <source>
        <dbReference type="EMBL" id="TDX01098.1"/>
    </source>
</evidence>
<evidence type="ECO:0000256" key="3">
    <source>
        <dbReference type="ARBA" id="ARBA00022801"/>
    </source>
</evidence>
<dbReference type="GO" id="GO:0043139">
    <property type="term" value="F:5'-3' DNA helicase activity"/>
    <property type="evidence" value="ECO:0007669"/>
    <property type="project" value="TreeGrafter"/>
</dbReference>
<reference evidence="9 10" key="1">
    <citation type="submission" date="2019-03" db="EMBL/GenBank/DDBJ databases">
        <title>Genomic Encyclopedia of Type Strains, Phase IV (KMG-IV): sequencing the most valuable type-strain genomes for metagenomic binning, comparative biology and taxonomic classification.</title>
        <authorList>
            <person name="Goeker M."/>
        </authorList>
    </citation>
    <scope>NUCLEOTIDE SEQUENCE [LARGE SCALE GENOMIC DNA]</scope>
    <source>
        <strain evidence="9 10">DSM 100059</strain>
    </source>
</reference>
<feature type="domain" description="DNA2/NAM7 helicase-like C-terminal" evidence="7">
    <location>
        <begin position="1148"/>
        <end position="1331"/>
    </location>
</feature>
<dbReference type="InterPro" id="IPR041679">
    <property type="entry name" value="DNA2/NAM7-like_C"/>
</dbReference>
<dbReference type="Gene3D" id="3.40.960.10">
    <property type="entry name" value="VSR Endonuclease"/>
    <property type="match status" value="1"/>
</dbReference>
<dbReference type="Pfam" id="PF13086">
    <property type="entry name" value="AAA_11"/>
    <property type="match status" value="1"/>
</dbReference>
<feature type="domain" description="DNA2/NAM7 helicase helicase" evidence="6">
    <location>
        <begin position="387"/>
        <end position="459"/>
    </location>
</feature>
<evidence type="ECO:0000259" key="7">
    <source>
        <dbReference type="Pfam" id="PF13087"/>
    </source>
</evidence>
<feature type="domain" description="Restriction endonuclease type II-like" evidence="8">
    <location>
        <begin position="1387"/>
        <end position="1480"/>
    </location>
</feature>
<dbReference type="InterPro" id="IPR027417">
    <property type="entry name" value="P-loop_NTPase"/>
</dbReference>
<dbReference type="SUPFAM" id="SSF52540">
    <property type="entry name" value="P-loop containing nucleoside triphosphate hydrolases"/>
    <property type="match status" value="1"/>
</dbReference>
<dbReference type="Pfam" id="PF13087">
    <property type="entry name" value="AAA_12"/>
    <property type="match status" value="1"/>
</dbReference>
<keyword evidence="10" id="KW-1185">Reference proteome</keyword>
<keyword evidence="2" id="KW-0547">Nucleotide-binding</keyword>
<organism evidence="9 10">
    <name type="scientific">Dinghuibacter silviterrae</name>
    <dbReference type="NCBI Taxonomy" id="1539049"/>
    <lineage>
        <taxon>Bacteria</taxon>
        <taxon>Pseudomonadati</taxon>
        <taxon>Bacteroidota</taxon>
        <taxon>Chitinophagia</taxon>
        <taxon>Chitinophagales</taxon>
        <taxon>Chitinophagaceae</taxon>
        <taxon>Dinghuibacter</taxon>
    </lineage>
</organism>
<keyword evidence="4" id="KW-0347">Helicase</keyword>
<proteinExistence type="inferred from homology"/>
<dbReference type="Pfam" id="PF18741">
    <property type="entry name" value="MTES_1575"/>
    <property type="match status" value="1"/>
</dbReference>
<dbReference type="Gene3D" id="3.40.50.300">
    <property type="entry name" value="P-loop containing nucleotide triphosphate hydrolases"/>
    <property type="match status" value="3"/>
</dbReference>
<name>A0A4R8DT72_9BACT</name>
<evidence type="ECO:0000256" key="5">
    <source>
        <dbReference type="ARBA" id="ARBA00022840"/>
    </source>
</evidence>
<dbReference type="RefSeq" id="WP_133993362.1">
    <property type="nucleotide sequence ID" value="NZ_SODV01000001.1"/>
</dbReference>
<accession>A0A4R8DT72</accession>
<dbReference type="InterPro" id="IPR049468">
    <property type="entry name" value="Restrct_endonuc-II-like_dom"/>
</dbReference>
<evidence type="ECO:0000259" key="8">
    <source>
        <dbReference type="Pfam" id="PF18741"/>
    </source>
</evidence>
<evidence type="ECO:0000259" key="6">
    <source>
        <dbReference type="Pfam" id="PF13086"/>
    </source>
</evidence>
<dbReference type="SUPFAM" id="SSF52980">
    <property type="entry name" value="Restriction endonuclease-like"/>
    <property type="match status" value="1"/>
</dbReference>
<dbReference type="OrthoDB" id="9757917at2"/>
<evidence type="ECO:0000313" key="10">
    <source>
        <dbReference type="Proteomes" id="UP000294498"/>
    </source>
</evidence>
<dbReference type="EMBL" id="SODV01000001">
    <property type="protein sequence ID" value="TDX01098.1"/>
    <property type="molecule type" value="Genomic_DNA"/>
</dbReference>
<dbReference type="PANTHER" id="PTHR43788">
    <property type="entry name" value="DNA2/NAM7 HELICASE FAMILY MEMBER"/>
    <property type="match status" value="1"/>
</dbReference>
<dbReference type="Proteomes" id="UP000294498">
    <property type="component" value="Unassembled WGS sequence"/>
</dbReference>
<protein>
    <submittedName>
        <fullName evidence="9">Uncharacterized protein DUF559</fullName>
    </submittedName>
</protein>
<keyword evidence="5" id="KW-0067">ATP-binding</keyword>
<dbReference type="InterPro" id="IPR041677">
    <property type="entry name" value="DNA2/NAM7_AAA_11"/>
</dbReference>
<keyword evidence="3" id="KW-0378">Hydrolase</keyword>
<evidence type="ECO:0000256" key="2">
    <source>
        <dbReference type="ARBA" id="ARBA00022741"/>
    </source>
</evidence>
<dbReference type="InterPro" id="IPR011335">
    <property type="entry name" value="Restrct_endonuc-II-like"/>
</dbReference>
<dbReference type="InterPro" id="IPR050534">
    <property type="entry name" value="Coronavir_polyprotein_1ab"/>
</dbReference>
<sequence>MNVNTERVETPLQNLFSYIRDLYNARQDCLDCLDEPGEPKVAGTNYWALGDLLTLSQNCARKNIPEFDLGLEGAGGQVPDYLLKVRRMALPPKPVMEQLDSATVLEPLDGTPAGAAPDAGDAAEKAAAAAAAKKRKEYEQALRDYQRKYALPLEVNACYDALHALYYELRGRSGKRLHLSLGLVAGEIGGKVYRNFLFHVPLRLKLKNHEIRIETDTFAYKIFCEQFFTELLDAHFTKESPYVVEERKREVLVAVDRFNARTLEWTFNPEYIRTEFYDKGWDILAVFPDKDYKFYTEDRALDFTFYPDIPDRLTFSFSPVIQTRLVADQLAVSKDASAIVRTINELQGAGEMGKIPDFFKKLFALPGEPALQAAPEEEGRFLFPLPYNQEQFEIARRLREQDAVTVKGPPGTGKSHTIANLISHFVSEGKSILVVSHNAKALSVLKEKLPRGIQDLAVSLVNEGKGNEGLKASVSAIIRHISQHYEEGRIESLEGQLSAMEHKYALLLSDMYRVVQANGERLALANPVHGLQEDRSAYEWAVFLHEEPDRETVLLKDPVDYKTETEGLAERLQTLTVIANQFQPGDFDLIHYQFLQDHAFPEVQQLRRIEVRLEEITAAIQLDDYARVDPAVADEAFVQDYQQLGERWEGLQGTQQALELFRHKDFDREGLFRFLQDSAPYREQVTAAEDRLLPYDLDLAPLLGVDPDILYRQVNQLIVKFGEHQHLGWMSRNLLDKSLKLFFSCKVNYIPAADLEHFRLIETAINRDRCLKQLHISCQNYLRRFGIPCPDAREAYKELDLLAAFIDGLSGFNVTLRQKKLPLLDPRDPTFGEQRSYLSGLAEFVEYKKIRAFLEEARQRIIHHDQAHPLIFNIARALEFVNRGNYELYLSQYREKRQRQPAAIRFDQLYKEVGRVLPHTVLFIKDRSGAGVKLFPTVEDLEKDLFFARLRSFLEQVLSRTKGASGLLQELQSVKRGMERQTAELISYKAWFNKSRSVSDLQKAALNAWLNDLINIGKGFGKNTARNMASAIQNMQIAKEAVPIWIMPQETAITFFPEAGPGQFDLLIIDEASQCDISSLNLVFRCKKCLIVGDENQTSVAADRRWFSIGRTNELMDKYLISHRFKTQFDVNNKNNSIYTLSGVIYPNIVTLTEHFRCLPEIIGYSSQYIYNREIVALKTATERPFGDPIGIVRTEDDPESEEKPLMVRKVAESIGDYILRYKEGSLRRLPTIGIITLDSSNQQHHNALLREIAGNELIKEYEDQLELLIGTSREFQGDERDVVLMTITAAHTVKKERDRISFKPPRAATTEEYMRIYNVAASRAKERSVLFHSIHPEAVALMNPDCYRKMLIDYYQLQASRFGEPAAQAVSLPDLLEQVDTFGGDFQGSVCRFLYAQGWGDYLHPQLEVGKYRIDFGLIAGNRKLAIECDGERHASDPERIREDIARQLILERAGWHFFRIQSTDWYYRREAVGEALLAWIKENTATV</sequence>
<evidence type="ECO:0000256" key="4">
    <source>
        <dbReference type="ARBA" id="ARBA00022806"/>
    </source>
</evidence>